<feature type="binding site" evidence="3">
    <location>
        <position position="220"/>
    </location>
    <ligand>
        <name>a divalent metal cation</name>
        <dbReference type="ChEBI" id="CHEBI:60240"/>
        <label>1</label>
    </ligand>
</feature>
<protein>
    <submittedName>
        <fullName evidence="4">GTP cyclohydrolase 1 type 2</fullName>
    </submittedName>
</protein>
<keyword evidence="2 3" id="KW-0479">Metal-binding</keyword>
<proteinExistence type="inferred from homology"/>
<reference evidence="4 5" key="1">
    <citation type="submission" date="2019-02" db="EMBL/GenBank/DDBJ databases">
        <authorList>
            <person name="Manzano-Marin A."/>
            <person name="Manzano-Marin A."/>
        </authorList>
    </citation>
    <scope>NUCLEOTIDE SEQUENCE [LARGE SCALE GENOMIC DNA]</scope>
    <source>
        <strain evidence="4 5">BuCicuneomaculata</strain>
    </source>
</reference>
<evidence type="ECO:0000256" key="2">
    <source>
        <dbReference type="ARBA" id="ARBA00022723"/>
    </source>
</evidence>
<dbReference type="PANTHER" id="PTHR13799:SF14">
    <property type="entry name" value="GTP CYCLOHYDROLASE 1 TYPE 2 HOMOLOG"/>
    <property type="match status" value="1"/>
</dbReference>
<dbReference type="SUPFAM" id="SSF102705">
    <property type="entry name" value="NIF3 (NGG1p interacting factor 3)-like"/>
    <property type="match status" value="1"/>
</dbReference>
<dbReference type="InterPro" id="IPR036069">
    <property type="entry name" value="DUF34/NIF3_sf"/>
</dbReference>
<evidence type="ECO:0000256" key="1">
    <source>
        <dbReference type="ARBA" id="ARBA00006964"/>
    </source>
</evidence>
<dbReference type="InterPro" id="IPR002678">
    <property type="entry name" value="DUF34/NIF3"/>
</dbReference>
<feature type="binding site" evidence="3">
    <location>
        <position position="64"/>
    </location>
    <ligand>
        <name>a divalent metal cation</name>
        <dbReference type="ChEBI" id="CHEBI:60240"/>
        <label>2</label>
    </ligand>
</feature>
<sequence length="249" mass="28727">MNNFFLEQIINKKLHSNKYKYDYTPNGLQVEGRSEVTKIITGVTACKRLIYKAIQYNADAIIVHHGYFWNNQDKRILGMHRKRLKMLLSNNINLYSWHIPLDVHPKLGNNVQLGKLLNINISNNITPYVLCGKFKKKHTSASLINIIKKKLDRTPFHYGNTGPKYINHIAWCTGKGQNFFNQITHLKLDAYLTGEISEDTVHIAEENNIHFFALGHHATERSGISVLGKWLSSKDKNLKVKFIDIYNPI</sequence>
<dbReference type="Gene3D" id="3.40.1390.30">
    <property type="entry name" value="NIF3 (NGG1p interacting factor 3)-like"/>
    <property type="match status" value="2"/>
</dbReference>
<dbReference type="AlphaFoldDB" id="A0A451CYC9"/>
<evidence type="ECO:0000256" key="3">
    <source>
        <dbReference type="PIRSR" id="PIRSR602678-1"/>
    </source>
</evidence>
<keyword evidence="4" id="KW-0378">Hydrolase</keyword>
<dbReference type="PANTHER" id="PTHR13799">
    <property type="entry name" value="NGG1 INTERACTING FACTOR 3"/>
    <property type="match status" value="1"/>
</dbReference>
<evidence type="ECO:0000313" key="5">
    <source>
        <dbReference type="Proteomes" id="UP000294404"/>
    </source>
</evidence>
<comment type="similarity">
    <text evidence="1">Belongs to the GTP cyclohydrolase I type 2/NIF3 family.</text>
</comment>
<dbReference type="Proteomes" id="UP000294404">
    <property type="component" value="Chromosome"/>
</dbReference>
<dbReference type="OrthoDB" id="9800881at2"/>
<dbReference type="EMBL" id="LR217695">
    <property type="protein sequence ID" value="VFP78185.1"/>
    <property type="molecule type" value="Genomic_DNA"/>
</dbReference>
<feature type="binding site" evidence="3">
    <location>
        <position position="216"/>
    </location>
    <ligand>
        <name>a divalent metal cation</name>
        <dbReference type="ChEBI" id="CHEBI:60240"/>
        <label>1</label>
    </ligand>
</feature>
<accession>A0A451CYC9</accession>
<dbReference type="Pfam" id="PF01784">
    <property type="entry name" value="DUF34_NIF3"/>
    <property type="match status" value="1"/>
</dbReference>
<dbReference type="GO" id="GO:0016787">
    <property type="term" value="F:hydrolase activity"/>
    <property type="evidence" value="ECO:0007669"/>
    <property type="project" value="UniProtKB-KW"/>
</dbReference>
<dbReference type="GO" id="GO:0005737">
    <property type="term" value="C:cytoplasm"/>
    <property type="evidence" value="ECO:0007669"/>
    <property type="project" value="TreeGrafter"/>
</dbReference>
<gene>
    <name evidence="4" type="primary">ybgI</name>
    <name evidence="4" type="ORF">BUCICUMA2628_194</name>
</gene>
<organism evidence="4 5">
    <name type="scientific">Buchnera aphidicola</name>
    <name type="common">Cinara cuneomaculata</name>
    <dbReference type="NCBI Taxonomy" id="1660040"/>
    <lineage>
        <taxon>Bacteria</taxon>
        <taxon>Pseudomonadati</taxon>
        <taxon>Pseudomonadota</taxon>
        <taxon>Gammaproteobacteria</taxon>
        <taxon>Enterobacterales</taxon>
        <taxon>Erwiniaceae</taxon>
        <taxon>Buchnera</taxon>
    </lineage>
</organism>
<evidence type="ECO:0000313" key="4">
    <source>
        <dbReference type="EMBL" id="VFP78185.1"/>
    </source>
</evidence>
<dbReference type="RefSeq" id="WP_154027399.1">
    <property type="nucleotide sequence ID" value="NZ_LR217695.1"/>
</dbReference>
<dbReference type="NCBIfam" id="TIGR00486">
    <property type="entry name" value="YbgI_SA1388"/>
    <property type="match status" value="1"/>
</dbReference>
<feature type="binding site" evidence="3">
    <location>
        <position position="65"/>
    </location>
    <ligand>
        <name>a divalent metal cation</name>
        <dbReference type="ChEBI" id="CHEBI:60240"/>
        <label>1</label>
    </ligand>
</feature>
<feature type="binding site" evidence="3">
    <location>
        <position position="102"/>
    </location>
    <ligand>
        <name>a divalent metal cation</name>
        <dbReference type="ChEBI" id="CHEBI:60240"/>
        <label>1</label>
    </ligand>
</feature>
<name>A0A451CYC9_9GAMM</name>
<dbReference type="GO" id="GO:0046872">
    <property type="term" value="F:metal ion binding"/>
    <property type="evidence" value="ECO:0007669"/>
    <property type="project" value="UniProtKB-KW"/>
</dbReference>